<keyword evidence="3" id="KW-0813">Transport</keyword>
<evidence type="ECO:0000313" key="15">
    <source>
        <dbReference type="Proteomes" id="UP000249354"/>
    </source>
</evidence>
<dbReference type="GO" id="GO:0043682">
    <property type="term" value="F:P-type divalent copper transporter activity"/>
    <property type="evidence" value="ECO:0007669"/>
    <property type="project" value="TreeGrafter"/>
</dbReference>
<evidence type="ECO:0000313" key="14">
    <source>
        <dbReference type="EMBL" id="PZO23317.1"/>
    </source>
</evidence>
<dbReference type="InterPro" id="IPR036163">
    <property type="entry name" value="HMA_dom_sf"/>
</dbReference>
<comment type="caution">
    <text evidence="14">The sequence shown here is derived from an EMBL/GenBank/DDBJ whole genome shotgun (WGS) entry which is preliminary data.</text>
</comment>
<evidence type="ECO:0000256" key="4">
    <source>
        <dbReference type="ARBA" id="ARBA00022692"/>
    </source>
</evidence>
<dbReference type="GO" id="GO:0005886">
    <property type="term" value="C:plasma membrane"/>
    <property type="evidence" value="ECO:0007669"/>
    <property type="project" value="UniProtKB-SubCell"/>
</dbReference>
<feature type="transmembrane region" description="Helical" evidence="11">
    <location>
        <begin position="800"/>
        <end position="823"/>
    </location>
</feature>
<reference evidence="14 15" key="2">
    <citation type="submission" date="2018-06" db="EMBL/GenBank/DDBJ databases">
        <title>Metagenomic assembly of (sub)arctic Cyanobacteria and their associated microbiome from non-axenic cultures.</title>
        <authorList>
            <person name="Baurain D."/>
        </authorList>
    </citation>
    <scope>NUCLEOTIDE SEQUENCE [LARGE SCALE GENOMIC DNA]</scope>
    <source>
        <strain evidence="14">ULC129bin1</strain>
    </source>
</reference>
<keyword evidence="8" id="KW-1278">Translocase</keyword>
<dbReference type="SUPFAM" id="SSF81660">
    <property type="entry name" value="Metal cation-transporting ATPase, ATP-binding domain N"/>
    <property type="match status" value="1"/>
</dbReference>
<evidence type="ECO:0000256" key="10">
    <source>
        <dbReference type="ARBA" id="ARBA00023136"/>
    </source>
</evidence>
<dbReference type="SUPFAM" id="SSF55008">
    <property type="entry name" value="HMA, heavy metal-associated domain"/>
    <property type="match status" value="1"/>
</dbReference>
<dbReference type="PROSITE" id="PS00154">
    <property type="entry name" value="ATPASE_E1_E2"/>
    <property type="match status" value="1"/>
</dbReference>
<evidence type="ECO:0000259" key="13">
    <source>
        <dbReference type="PROSITE" id="PS50846"/>
    </source>
</evidence>
<dbReference type="NCBIfam" id="TIGR01525">
    <property type="entry name" value="ATPase-IB_hvy"/>
    <property type="match status" value="1"/>
</dbReference>
<feature type="transmembrane region" description="Helical" evidence="11">
    <location>
        <begin position="395"/>
        <end position="414"/>
    </location>
</feature>
<dbReference type="GO" id="GO:0005524">
    <property type="term" value="F:ATP binding"/>
    <property type="evidence" value="ECO:0007669"/>
    <property type="project" value="UniProtKB-UniRule"/>
</dbReference>
<keyword evidence="9 11" id="KW-1133">Transmembrane helix</keyword>
<dbReference type="GO" id="GO:0005507">
    <property type="term" value="F:copper ion binding"/>
    <property type="evidence" value="ECO:0007669"/>
    <property type="project" value="TreeGrafter"/>
</dbReference>
<reference evidence="15" key="1">
    <citation type="submission" date="2018-04" db="EMBL/GenBank/DDBJ databases">
        <authorList>
            <person name="Cornet L."/>
        </authorList>
    </citation>
    <scope>NUCLEOTIDE SEQUENCE [LARGE SCALE GENOMIC DNA]</scope>
</reference>
<dbReference type="CDD" id="cd00371">
    <property type="entry name" value="HMA"/>
    <property type="match status" value="1"/>
</dbReference>
<dbReference type="FunFam" id="2.70.150.10:FF:000002">
    <property type="entry name" value="Copper-transporting ATPase 1, putative"/>
    <property type="match status" value="1"/>
</dbReference>
<evidence type="ECO:0000256" key="12">
    <source>
        <dbReference type="SAM" id="MobiDB-lite"/>
    </source>
</evidence>
<dbReference type="GO" id="GO:0016887">
    <property type="term" value="F:ATP hydrolysis activity"/>
    <property type="evidence" value="ECO:0007669"/>
    <property type="project" value="InterPro"/>
</dbReference>
<feature type="transmembrane region" description="Helical" evidence="11">
    <location>
        <begin position="167"/>
        <end position="186"/>
    </location>
</feature>
<evidence type="ECO:0000256" key="2">
    <source>
        <dbReference type="ARBA" id="ARBA00006024"/>
    </source>
</evidence>
<dbReference type="PANTHER" id="PTHR43520:SF8">
    <property type="entry name" value="P-TYPE CU(+) TRANSPORTER"/>
    <property type="match status" value="1"/>
</dbReference>
<dbReference type="Pfam" id="PF00702">
    <property type="entry name" value="Hydrolase"/>
    <property type="match status" value="1"/>
</dbReference>
<evidence type="ECO:0000256" key="9">
    <source>
        <dbReference type="ARBA" id="ARBA00022989"/>
    </source>
</evidence>
<dbReference type="InterPro" id="IPR006121">
    <property type="entry name" value="HMA_dom"/>
</dbReference>
<gene>
    <name evidence="14" type="ORF">DCF25_00550</name>
</gene>
<evidence type="ECO:0000256" key="1">
    <source>
        <dbReference type="ARBA" id="ARBA00004651"/>
    </source>
</evidence>
<protein>
    <submittedName>
        <fullName evidence="14">Heavy metal translocating P-type ATPase</fullName>
    </submittedName>
</protein>
<dbReference type="Gene3D" id="3.40.1110.10">
    <property type="entry name" value="Calcium-transporting ATPase, cytoplasmic domain N"/>
    <property type="match status" value="1"/>
</dbReference>
<dbReference type="SFLD" id="SFLDS00003">
    <property type="entry name" value="Haloacid_Dehalogenase"/>
    <property type="match status" value="1"/>
</dbReference>
<dbReference type="Gene3D" id="3.40.50.1000">
    <property type="entry name" value="HAD superfamily/HAD-like"/>
    <property type="match status" value="1"/>
</dbReference>
<dbReference type="InterPro" id="IPR044492">
    <property type="entry name" value="P_typ_ATPase_HD_dom"/>
</dbReference>
<keyword evidence="5 11" id="KW-0479">Metal-binding</keyword>
<dbReference type="SFLD" id="SFLDG00002">
    <property type="entry name" value="C1.7:_P-type_atpase_like"/>
    <property type="match status" value="1"/>
</dbReference>
<dbReference type="Proteomes" id="UP000249354">
    <property type="component" value="Unassembled WGS sequence"/>
</dbReference>
<feature type="domain" description="HMA" evidence="13">
    <location>
        <begin position="34"/>
        <end position="99"/>
    </location>
</feature>
<proteinExistence type="inferred from homology"/>
<dbReference type="PANTHER" id="PTHR43520">
    <property type="entry name" value="ATP7, ISOFORM B"/>
    <property type="match status" value="1"/>
</dbReference>
<dbReference type="InterPro" id="IPR008250">
    <property type="entry name" value="ATPase_P-typ_transduc_dom_A_sf"/>
</dbReference>
<name>A0A2W4UVQ2_9CYAN</name>
<dbReference type="AlphaFoldDB" id="A0A2W4UVQ2"/>
<dbReference type="GO" id="GO:0055070">
    <property type="term" value="P:copper ion homeostasis"/>
    <property type="evidence" value="ECO:0007669"/>
    <property type="project" value="TreeGrafter"/>
</dbReference>
<keyword evidence="11" id="KW-1003">Cell membrane</keyword>
<keyword evidence="6 11" id="KW-0547">Nucleotide-binding</keyword>
<dbReference type="SUPFAM" id="SSF81653">
    <property type="entry name" value="Calcium ATPase, transduction domain A"/>
    <property type="match status" value="1"/>
</dbReference>
<dbReference type="CDD" id="cd02094">
    <property type="entry name" value="P-type_ATPase_Cu-like"/>
    <property type="match status" value="1"/>
</dbReference>
<dbReference type="InterPro" id="IPR023214">
    <property type="entry name" value="HAD_sf"/>
</dbReference>
<dbReference type="PRINTS" id="PR00119">
    <property type="entry name" value="CATATPASE"/>
</dbReference>
<feature type="region of interest" description="Disordered" evidence="12">
    <location>
        <begin position="1"/>
        <end position="34"/>
    </location>
</feature>
<evidence type="ECO:0000256" key="8">
    <source>
        <dbReference type="ARBA" id="ARBA00022967"/>
    </source>
</evidence>
<evidence type="ECO:0000256" key="3">
    <source>
        <dbReference type="ARBA" id="ARBA00022448"/>
    </source>
</evidence>
<dbReference type="PROSITE" id="PS50846">
    <property type="entry name" value="HMA_2"/>
    <property type="match status" value="1"/>
</dbReference>
<dbReference type="FunFam" id="3.30.70.100:FF:000001">
    <property type="entry name" value="ATPase copper transporting beta"/>
    <property type="match status" value="1"/>
</dbReference>
<evidence type="ECO:0000256" key="6">
    <source>
        <dbReference type="ARBA" id="ARBA00022741"/>
    </source>
</evidence>
<accession>A0A2W4UVQ2</accession>
<comment type="similarity">
    <text evidence="2 11">Belongs to the cation transport ATPase (P-type) (TC 3.A.3) family. Type IB subfamily.</text>
</comment>
<evidence type="ECO:0000256" key="7">
    <source>
        <dbReference type="ARBA" id="ARBA00022840"/>
    </source>
</evidence>
<dbReference type="NCBIfam" id="TIGR01494">
    <property type="entry name" value="ATPase_P-type"/>
    <property type="match status" value="2"/>
</dbReference>
<dbReference type="EMBL" id="QBMC01000002">
    <property type="protein sequence ID" value="PZO23317.1"/>
    <property type="molecule type" value="Genomic_DNA"/>
</dbReference>
<evidence type="ECO:0000256" key="11">
    <source>
        <dbReference type="RuleBase" id="RU362081"/>
    </source>
</evidence>
<organism evidence="14 15">
    <name type="scientific">Leptolyngbya foveolarum</name>
    <dbReference type="NCBI Taxonomy" id="47253"/>
    <lineage>
        <taxon>Bacteria</taxon>
        <taxon>Bacillati</taxon>
        <taxon>Cyanobacteriota</taxon>
        <taxon>Cyanophyceae</taxon>
        <taxon>Leptolyngbyales</taxon>
        <taxon>Leptolyngbyaceae</taxon>
        <taxon>Leptolyngbya group</taxon>
        <taxon>Leptolyngbya</taxon>
    </lineage>
</organism>
<dbReference type="InterPro" id="IPR023298">
    <property type="entry name" value="ATPase_P-typ_TM_dom_sf"/>
</dbReference>
<dbReference type="PRINTS" id="PR00120">
    <property type="entry name" value="HATPASE"/>
</dbReference>
<dbReference type="InterPro" id="IPR018303">
    <property type="entry name" value="ATPase_P-typ_P_site"/>
</dbReference>
<feature type="compositionally biased region" description="Polar residues" evidence="12">
    <location>
        <begin position="1"/>
        <end position="21"/>
    </location>
</feature>
<evidence type="ECO:0000256" key="5">
    <source>
        <dbReference type="ARBA" id="ARBA00022723"/>
    </source>
</evidence>
<keyword evidence="10 11" id="KW-0472">Membrane</keyword>
<keyword evidence="7 11" id="KW-0067">ATP-binding</keyword>
<feature type="transmembrane region" description="Helical" evidence="11">
    <location>
        <begin position="130"/>
        <end position="147"/>
    </location>
</feature>
<dbReference type="Gene3D" id="2.70.150.10">
    <property type="entry name" value="Calcium-transporting ATPase, cytoplasmic transduction domain A"/>
    <property type="match status" value="1"/>
</dbReference>
<dbReference type="Pfam" id="PF00403">
    <property type="entry name" value="HMA"/>
    <property type="match status" value="1"/>
</dbReference>
<sequence>MTQLAPSRQPNPQGATPQDTDSAALAPPTVSPPQTAVLDVEGMMCAGCVSTVEKKLLQCEGVVAATVNLVTEIAAIEYADEADPKAIAQTLTDAGYPSKLRETQNTTALSAETDWLARKENEQKNQRQQLIVAGGLLALSVIGHLQHIEALSRWTQVWQQIPVLNTLWFHGALATLVLLFPARQILVEGFQGARRGSPNMNTLVSLGALSAYTTSLTALIFPQLGWECFFDEPVMLLSFILLGRTLEQRARFQAAGSLRSLIALQPTLARLIPNPEKTDQSVSQPTPAGVQVPAAQVQVGEWLRVLPGEKVPVDGVITDGKTTVDESMLTGESMAVAKQPGDEVVAGSLNQSGAISLQVSRTGADTTLGQMIQLVETAQTRKAPIQGLADSLSGYFTYGVLTCAALTFCFWYFWGYQIWPDLLSAVMERSHHMAHSPQTSTMPDMAIASAGRLLFSLKLAIAVLVVACPCALGLATPTAILVGSGIGAQNGLLIRGGDILEATHGLDTIVFDKTGTLTTGQPQLTDCLPVNKSVEKSADVECQPFTLSSDELLQIAATVESGTRHPVGNAIERAAREQALSLLPAQNFTTEAGFGIAAEVELTQLPHQTPTRFEKQHRVCVGNAAWMNQNDCQIDQSLQREANTLEKAGKTVVFIAVGSQLVGLIGVADQLRPDAVQTVKDLRSLGLAVQILSGDSIAAAQAIAQPLNLAPEQIKAEITPQGKLKAIAQLQKAGHKVGLVGDGINDAPALAQADVGIALGSGTEVAMETADIVLMTDQLSNVISALRLSRATFNKIRQNLAWAFTYNLICIPLAAGAFLPTFGLSLNPGFAGGLMALSSVIVVVNSLLLKAQKI</sequence>
<dbReference type="InterPro" id="IPR059000">
    <property type="entry name" value="ATPase_P-type_domA"/>
</dbReference>
<feature type="transmembrane region" description="Helical" evidence="11">
    <location>
        <begin position="829"/>
        <end position="849"/>
    </location>
</feature>
<dbReference type="InterPro" id="IPR023299">
    <property type="entry name" value="ATPase_P-typ_cyto_dom_N"/>
</dbReference>
<keyword evidence="4 11" id="KW-0812">Transmembrane</keyword>
<dbReference type="SUPFAM" id="SSF56784">
    <property type="entry name" value="HAD-like"/>
    <property type="match status" value="1"/>
</dbReference>
<comment type="subcellular location">
    <subcellularLocation>
        <location evidence="1">Cell membrane</location>
        <topology evidence="1">Multi-pass membrane protein</topology>
    </subcellularLocation>
</comment>
<dbReference type="Pfam" id="PF00122">
    <property type="entry name" value="E1-E2_ATPase"/>
    <property type="match status" value="1"/>
</dbReference>
<dbReference type="InterPro" id="IPR017969">
    <property type="entry name" value="Heavy-metal-associated_CS"/>
</dbReference>
<dbReference type="SFLD" id="SFLDF00027">
    <property type="entry name" value="p-type_atpase"/>
    <property type="match status" value="1"/>
</dbReference>
<dbReference type="InterPro" id="IPR036412">
    <property type="entry name" value="HAD-like_sf"/>
</dbReference>
<dbReference type="SUPFAM" id="SSF81665">
    <property type="entry name" value="Calcium ATPase, transmembrane domain M"/>
    <property type="match status" value="1"/>
</dbReference>
<dbReference type="Gene3D" id="3.30.70.100">
    <property type="match status" value="1"/>
</dbReference>
<dbReference type="InterPro" id="IPR001757">
    <property type="entry name" value="P_typ_ATPase"/>
</dbReference>
<dbReference type="InterPro" id="IPR027256">
    <property type="entry name" value="P-typ_ATPase_IB"/>
</dbReference>
<feature type="transmembrane region" description="Helical" evidence="11">
    <location>
        <begin position="459"/>
        <end position="482"/>
    </location>
</feature>
<dbReference type="PROSITE" id="PS01047">
    <property type="entry name" value="HMA_1"/>
    <property type="match status" value="1"/>
</dbReference>